<evidence type="ECO:0000256" key="1">
    <source>
        <dbReference type="ARBA" id="ARBA00004141"/>
    </source>
</evidence>
<evidence type="ECO:0000256" key="3">
    <source>
        <dbReference type="ARBA" id="ARBA00022741"/>
    </source>
</evidence>
<dbReference type="Gene3D" id="3.40.1110.10">
    <property type="entry name" value="Calcium-transporting ATPase, cytoplasmic domain N"/>
    <property type="match status" value="1"/>
</dbReference>
<accession>A0ABS9A234</accession>
<dbReference type="SUPFAM" id="SSF81665">
    <property type="entry name" value="Calcium ATPase, transmembrane domain M"/>
    <property type="match status" value="1"/>
</dbReference>
<dbReference type="InterPro" id="IPR004014">
    <property type="entry name" value="ATPase_P-typ_cation-transptr_N"/>
</dbReference>
<dbReference type="SFLD" id="SFLDF00027">
    <property type="entry name" value="p-type_atpase"/>
    <property type="match status" value="1"/>
</dbReference>
<feature type="transmembrane region" description="Helical" evidence="8">
    <location>
        <begin position="634"/>
        <end position="653"/>
    </location>
</feature>
<evidence type="ECO:0000256" key="6">
    <source>
        <dbReference type="ARBA" id="ARBA00022989"/>
    </source>
</evidence>
<dbReference type="Pfam" id="PF00702">
    <property type="entry name" value="Hydrolase"/>
    <property type="match status" value="1"/>
</dbReference>
<feature type="transmembrane region" description="Helical" evidence="8">
    <location>
        <begin position="738"/>
        <end position="756"/>
    </location>
</feature>
<keyword evidence="5" id="KW-1278">Translocase</keyword>
<dbReference type="InterPro" id="IPR023214">
    <property type="entry name" value="HAD_sf"/>
</dbReference>
<keyword evidence="4" id="KW-0067">ATP-binding</keyword>
<keyword evidence="7 8" id="KW-0472">Membrane</keyword>
<evidence type="ECO:0000313" key="10">
    <source>
        <dbReference type="EMBL" id="MCE8002884.1"/>
    </source>
</evidence>
<dbReference type="InterPro" id="IPR001757">
    <property type="entry name" value="P_typ_ATPase"/>
</dbReference>
<feature type="transmembrane region" description="Helical" evidence="8">
    <location>
        <begin position="271"/>
        <end position="302"/>
    </location>
</feature>
<dbReference type="SMART" id="SM00831">
    <property type="entry name" value="Cation_ATPase_N"/>
    <property type="match status" value="1"/>
</dbReference>
<feature type="transmembrane region" description="Helical" evidence="8">
    <location>
        <begin position="241"/>
        <end position="259"/>
    </location>
</feature>
<dbReference type="PRINTS" id="PR00120">
    <property type="entry name" value="HATPASE"/>
</dbReference>
<dbReference type="NCBIfam" id="TIGR01494">
    <property type="entry name" value="ATPase_P-type"/>
    <property type="match status" value="2"/>
</dbReference>
<dbReference type="Gene3D" id="1.20.1110.10">
    <property type="entry name" value="Calcium-transporting ATPase, transmembrane domain"/>
    <property type="match status" value="1"/>
</dbReference>
<proteinExistence type="predicted"/>
<gene>
    <name evidence="10" type="ORF">HOP53_08535</name>
</gene>
<evidence type="ECO:0000313" key="11">
    <source>
        <dbReference type="Proteomes" id="UP001320168"/>
    </source>
</evidence>
<dbReference type="PANTHER" id="PTHR42861">
    <property type="entry name" value="CALCIUM-TRANSPORTING ATPASE"/>
    <property type="match status" value="1"/>
</dbReference>
<dbReference type="PRINTS" id="PR00119">
    <property type="entry name" value="CATATPASE"/>
</dbReference>
<dbReference type="RefSeq" id="WP_234269625.1">
    <property type="nucleotide sequence ID" value="NZ_JABFTX010000001.1"/>
</dbReference>
<dbReference type="EMBL" id="JABFTX010000001">
    <property type="protein sequence ID" value="MCE8002884.1"/>
    <property type="molecule type" value="Genomic_DNA"/>
</dbReference>
<feature type="transmembrane region" description="Helical" evidence="8">
    <location>
        <begin position="799"/>
        <end position="817"/>
    </location>
</feature>
<dbReference type="Pfam" id="PF00689">
    <property type="entry name" value="Cation_ATPase_C"/>
    <property type="match status" value="1"/>
</dbReference>
<dbReference type="Pfam" id="PF00690">
    <property type="entry name" value="Cation_ATPase_N"/>
    <property type="match status" value="1"/>
</dbReference>
<dbReference type="InterPro" id="IPR008250">
    <property type="entry name" value="ATPase_P-typ_transduc_dom_A_sf"/>
</dbReference>
<evidence type="ECO:0000256" key="7">
    <source>
        <dbReference type="ARBA" id="ARBA00023136"/>
    </source>
</evidence>
<keyword evidence="2 8" id="KW-0812">Transmembrane</keyword>
<dbReference type="InterPro" id="IPR044492">
    <property type="entry name" value="P_typ_ATPase_HD_dom"/>
</dbReference>
<feature type="transmembrane region" description="Helical" evidence="8">
    <location>
        <begin position="706"/>
        <end position="726"/>
    </location>
</feature>
<keyword evidence="3" id="KW-0547">Nucleotide-binding</keyword>
<comment type="caution">
    <text evidence="10">The sequence shown here is derived from an EMBL/GenBank/DDBJ whole genome shotgun (WGS) entry which is preliminary data.</text>
</comment>
<name>A0ABS9A234_9GAMM</name>
<dbReference type="Proteomes" id="UP001320168">
    <property type="component" value="Unassembled WGS sequence"/>
</dbReference>
<evidence type="ECO:0000256" key="5">
    <source>
        <dbReference type="ARBA" id="ARBA00022967"/>
    </source>
</evidence>
<dbReference type="InterPro" id="IPR036412">
    <property type="entry name" value="HAD-like_sf"/>
</dbReference>
<keyword evidence="6 8" id="KW-1133">Transmembrane helix</keyword>
<dbReference type="SUPFAM" id="SSF56784">
    <property type="entry name" value="HAD-like"/>
    <property type="match status" value="1"/>
</dbReference>
<evidence type="ECO:0000256" key="2">
    <source>
        <dbReference type="ARBA" id="ARBA00022692"/>
    </source>
</evidence>
<dbReference type="InterPro" id="IPR023299">
    <property type="entry name" value="ATPase_P-typ_cyto_dom_N"/>
</dbReference>
<dbReference type="Pfam" id="PF00122">
    <property type="entry name" value="E1-E2_ATPase"/>
    <property type="match status" value="1"/>
</dbReference>
<dbReference type="Gene3D" id="2.70.150.10">
    <property type="entry name" value="Calcium-transporting ATPase, cytoplasmic transduction domain A"/>
    <property type="match status" value="1"/>
</dbReference>
<dbReference type="Gene3D" id="3.40.50.1000">
    <property type="entry name" value="HAD superfamily/HAD-like"/>
    <property type="match status" value="1"/>
</dbReference>
<sequence length="824" mass="88778">MRRSVSMQRLDGLVDPRQGLSMVEAQARSARYGPNTIIPGVRSGWRTTLADTLHDPMLWFLLATGALFTLIGSYTEALVMLLALVPLFGMDAYLHRRTQASVEGLSGRLATTARVLRDGSQQTVAAEGLVPGDLVLVRSGEFFPADGLIVAGEELQVDESTLTGEAWPVHKQVVERELFSNIRETAVEDVYWGLAGTRQLTGHAWLRVALTGAETLYGEVVRSAVAGTHAQTPLQRSVAHLVKVLIVAAIVFCLALAWLRYHQGHGLVDALLSALTLAIAALPEEFPVVLTFFLGVGVYRLARRRALVRRSLVVENIGRVSCVCSDKTGTLTEGRLRLTHLLPMSNISEQRLRTLAATASQADSGDPLDEAVLSNCPPPVEQHILARFPFTEDRRKATMVSEQEDGLLVAVKGAPEVVLGLCELPEAERRDWLAAVEVYSNDGHKVIGCAYRTLARESWTGGEPDRGLSFAGLLAFEDPVRQGVPEAIAACREAGIRVIMVTGDHPGTAIAIARELGLGGEQPQLITGDELAAQIARGEPIASEIDIVARTLPAQKLALVRALQAGGDVVAVTGDGVNDVPALQAADIGIAMGERGTRSAREVSAIVLLDDDFGSIVGAIAEGRRLFTNLQLSFQYLLMVHIPLVITAALIPMLGYPLLYLPIHIVWLELIIHPTALLVFQNLPSAHAMEPPPTKGTQPRFFDRRAWWVILAMGAIVTLVVTSTYLNGLGADYAVDHARTVALLSLIFAGAGITAALSRLRNIAAWLMVVVSPALSALLVHTPGLGTLLHLQPLHLEDWLLVLGGGLLAALLVRLGLWRREPRA</sequence>
<dbReference type="InterPro" id="IPR023298">
    <property type="entry name" value="ATPase_P-typ_TM_dom_sf"/>
</dbReference>
<evidence type="ECO:0000259" key="9">
    <source>
        <dbReference type="SMART" id="SM00831"/>
    </source>
</evidence>
<dbReference type="PROSITE" id="PS00154">
    <property type="entry name" value="ATPASE_E1_E2"/>
    <property type="match status" value="1"/>
</dbReference>
<feature type="transmembrane region" description="Helical" evidence="8">
    <location>
        <begin position="659"/>
        <end position="680"/>
    </location>
</feature>
<comment type="subcellular location">
    <subcellularLocation>
        <location evidence="1">Membrane</location>
        <topology evidence="1">Multi-pass membrane protein</topology>
    </subcellularLocation>
</comment>
<dbReference type="InterPro" id="IPR006068">
    <property type="entry name" value="ATPase_P-typ_cation-transptr_C"/>
</dbReference>
<dbReference type="SUPFAM" id="SSF81653">
    <property type="entry name" value="Calcium ATPase, transduction domain A"/>
    <property type="match status" value="1"/>
</dbReference>
<reference evidence="10 11" key="1">
    <citation type="journal article" date="2021" name="Front. Microbiol.">
        <title>Aerobic Denitrification and Heterotrophic Sulfur Oxidation in the Genus Halomonas Revealed by Six Novel Species Characterizations and Genome-Based Analysis.</title>
        <authorList>
            <person name="Wang L."/>
            <person name="Shao Z."/>
        </authorList>
    </citation>
    <scope>NUCLEOTIDE SEQUENCE [LARGE SCALE GENOMIC DNA]</scope>
    <source>
        <strain evidence="10 11">MCCC 1A11081</strain>
    </source>
</reference>
<protein>
    <submittedName>
        <fullName evidence="10">Cation-transporting P-type ATPase</fullName>
    </submittedName>
</protein>
<dbReference type="SFLD" id="SFLDS00003">
    <property type="entry name" value="Haloacid_Dehalogenase"/>
    <property type="match status" value="1"/>
</dbReference>
<keyword evidence="11" id="KW-1185">Reference proteome</keyword>
<dbReference type="InterPro" id="IPR059000">
    <property type="entry name" value="ATPase_P-type_domA"/>
</dbReference>
<feature type="transmembrane region" description="Helical" evidence="8">
    <location>
        <begin position="58"/>
        <end position="88"/>
    </location>
</feature>
<feature type="domain" description="Cation-transporting P-type ATPase N-terminal" evidence="9">
    <location>
        <begin position="6"/>
        <end position="73"/>
    </location>
</feature>
<dbReference type="InterPro" id="IPR018303">
    <property type="entry name" value="ATPase_P-typ_P_site"/>
</dbReference>
<feature type="transmembrane region" description="Helical" evidence="8">
    <location>
        <begin position="763"/>
        <end position="779"/>
    </location>
</feature>
<organism evidence="10 11">
    <name type="scientific">Billgrantia ethanolica</name>
    <dbReference type="NCBI Taxonomy" id="2733486"/>
    <lineage>
        <taxon>Bacteria</taxon>
        <taxon>Pseudomonadati</taxon>
        <taxon>Pseudomonadota</taxon>
        <taxon>Gammaproteobacteria</taxon>
        <taxon>Oceanospirillales</taxon>
        <taxon>Halomonadaceae</taxon>
        <taxon>Billgrantia</taxon>
    </lineage>
</organism>
<evidence type="ECO:0000256" key="4">
    <source>
        <dbReference type="ARBA" id="ARBA00022840"/>
    </source>
</evidence>
<dbReference type="SFLD" id="SFLDG00002">
    <property type="entry name" value="C1.7:_P-type_atpase_like"/>
    <property type="match status" value="1"/>
</dbReference>
<evidence type="ECO:0000256" key="8">
    <source>
        <dbReference type="SAM" id="Phobius"/>
    </source>
</evidence>